<comment type="similarity">
    <text evidence="11">Belongs to the 6-hydroxynicotinate 3-monooxygenase family.</text>
</comment>
<dbReference type="OrthoDB" id="9782160at2"/>
<dbReference type="AlphaFoldDB" id="S2KHR2"/>
<evidence type="ECO:0000256" key="2">
    <source>
        <dbReference type="ARBA" id="ARBA00011245"/>
    </source>
</evidence>
<keyword evidence="5" id="KW-0058">Aromatic hydrocarbons catabolism</keyword>
<dbReference type="PRINTS" id="PR00420">
    <property type="entry name" value="RNGMNOXGNASE"/>
</dbReference>
<keyword evidence="7" id="KW-0560">Oxidoreductase</keyword>
<dbReference type="RefSeq" id="WP_016417267.1">
    <property type="nucleotide sequence ID" value="NZ_KE332391.1"/>
</dbReference>
<comment type="catalytic activity">
    <reaction evidence="10">
        <text>6-hydroxynicotinate + NADH + O2 + 2 H(+) = 2,5-dihydroxypyridine + CO2 + NAD(+) + H2O</text>
        <dbReference type="Rhea" id="RHEA:27333"/>
        <dbReference type="ChEBI" id="CHEBI:15377"/>
        <dbReference type="ChEBI" id="CHEBI:15378"/>
        <dbReference type="ChEBI" id="CHEBI:15379"/>
        <dbReference type="ChEBI" id="CHEBI:16364"/>
        <dbReference type="ChEBI" id="CHEBI:16526"/>
        <dbReference type="ChEBI" id="CHEBI:57540"/>
        <dbReference type="ChEBI" id="CHEBI:57664"/>
        <dbReference type="ChEBI" id="CHEBI:57945"/>
        <dbReference type="EC" id="1.14.13.114"/>
    </reaction>
</comment>
<sequence>MNDKPTIAVIGAGLGGAAVGALLQQAGYPTKVFEQAPTFSRLGAGIHLGPNVMKVMRRIGIEDRLNAMGSHPDFWFSRDGMTGDYQSRIPLGEFARREYGAAYITVHRGDLHALMVDTLDPAQLYFDKRLVDVDDNGDKVVLRFADGTSDEADLVIGADGVNSRIREKLLGPEAPTYSGWVAHRAIISADKLAAYDLDFEACVKWWSEDRHMMVYFVTGDEKEYYYVTGVPEPEWNHGTSFIDSSREEMREAFKGYHPVVQALIDCTEKVTKWPLLERNPLPLWHENRLVLLGDACHPMKPHMAQGAAMAIEDAAMLVRCLEEVGSDRYQQAFELYKANRFERASRVQKVSHDNTWLRHDEDPSWVFGYDVFEEPLKQPQTTTLTSTLGGSPA</sequence>
<dbReference type="STRING" id="1121939.L861_20825"/>
<evidence type="ECO:0000256" key="3">
    <source>
        <dbReference type="ARBA" id="ARBA00022630"/>
    </source>
</evidence>
<comment type="caution">
    <text evidence="15">The sequence shown here is derived from an EMBL/GenBank/DDBJ whole genome shotgun (WGS) entry which is preliminary data.</text>
</comment>
<comment type="subunit">
    <text evidence="2">Monomer.</text>
</comment>
<proteinExistence type="inferred from homology"/>
<keyword evidence="8" id="KW-0520">NAD</keyword>
<evidence type="ECO:0000256" key="10">
    <source>
        <dbReference type="ARBA" id="ARBA00051569"/>
    </source>
</evidence>
<accession>S2KHR2</accession>
<evidence type="ECO:0000256" key="13">
    <source>
        <dbReference type="ARBA" id="ARBA00070529"/>
    </source>
</evidence>
<comment type="cofactor">
    <cofactor evidence="1">
        <name>FAD</name>
        <dbReference type="ChEBI" id="CHEBI:57692"/>
    </cofactor>
</comment>
<protein>
    <recommendedName>
        <fullName evidence="13">6-hydroxynicotinate 3-monooxygenase</fullName>
        <ecNumber evidence="12">1.14.13.114</ecNumber>
    </recommendedName>
</protein>
<dbReference type="SUPFAM" id="SSF54373">
    <property type="entry name" value="FAD-linked reductases, C-terminal domain"/>
    <property type="match status" value="1"/>
</dbReference>
<keyword evidence="4" id="KW-0732">Signal</keyword>
<evidence type="ECO:0000256" key="4">
    <source>
        <dbReference type="ARBA" id="ARBA00022729"/>
    </source>
</evidence>
<dbReference type="GO" id="GO:1901848">
    <property type="term" value="P:nicotinate catabolic process"/>
    <property type="evidence" value="ECO:0007669"/>
    <property type="project" value="UniProtKB-ARBA"/>
</dbReference>
<feature type="domain" description="FAD-binding" evidence="14">
    <location>
        <begin position="7"/>
        <end position="348"/>
    </location>
</feature>
<dbReference type="EC" id="1.14.13.114" evidence="12"/>
<organism evidence="15 16">
    <name type="scientific">Litchfieldella anticariensis (strain DSM 16096 / CECT 5854 / CIP 108499 / LMG 22089 / FP35)</name>
    <name type="common">Halomonas anticariensis</name>
    <dbReference type="NCBI Taxonomy" id="1121939"/>
    <lineage>
        <taxon>Bacteria</taxon>
        <taxon>Pseudomonadati</taxon>
        <taxon>Pseudomonadota</taxon>
        <taxon>Gammaproteobacteria</taxon>
        <taxon>Oceanospirillales</taxon>
        <taxon>Halomonadaceae</taxon>
        <taxon>Litchfieldella</taxon>
    </lineage>
</organism>
<dbReference type="InterPro" id="IPR002938">
    <property type="entry name" value="FAD-bd"/>
</dbReference>
<evidence type="ECO:0000313" key="15">
    <source>
        <dbReference type="EMBL" id="EPC01672.1"/>
    </source>
</evidence>
<dbReference type="GO" id="GO:0043731">
    <property type="term" value="F:6-hydroxynicotinate 3-monooxygenase activity"/>
    <property type="evidence" value="ECO:0007669"/>
    <property type="project" value="UniProtKB-EC"/>
</dbReference>
<dbReference type="FunFam" id="3.50.50.60:FF:000223">
    <property type="entry name" value="6-hydroxynicotinate 3-monooxygenase"/>
    <property type="match status" value="1"/>
</dbReference>
<evidence type="ECO:0000256" key="9">
    <source>
        <dbReference type="ARBA" id="ARBA00023033"/>
    </source>
</evidence>
<name>S2KHR2_LITA3</name>
<keyword evidence="9 15" id="KW-0503">Monooxygenase</keyword>
<dbReference type="PANTHER" id="PTHR13789">
    <property type="entry name" value="MONOOXYGENASE"/>
    <property type="match status" value="1"/>
</dbReference>
<gene>
    <name evidence="15" type="ORF">L861_20825</name>
</gene>
<evidence type="ECO:0000259" key="14">
    <source>
        <dbReference type="Pfam" id="PF01494"/>
    </source>
</evidence>
<keyword evidence="6" id="KW-0274">FAD</keyword>
<dbReference type="PANTHER" id="PTHR13789:SF309">
    <property type="entry name" value="PUTATIVE (AFU_ORTHOLOGUE AFUA_6G14510)-RELATED"/>
    <property type="match status" value="1"/>
</dbReference>
<dbReference type="InterPro" id="IPR036188">
    <property type="entry name" value="FAD/NAD-bd_sf"/>
</dbReference>
<dbReference type="InterPro" id="IPR050493">
    <property type="entry name" value="FAD-dep_Monooxygenase_BioMet"/>
</dbReference>
<dbReference type="Gene3D" id="3.50.50.60">
    <property type="entry name" value="FAD/NAD(P)-binding domain"/>
    <property type="match status" value="1"/>
</dbReference>
<evidence type="ECO:0000256" key="12">
    <source>
        <dbReference type="ARBA" id="ARBA00067040"/>
    </source>
</evidence>
<dbReference type="EMBL" id="ASTJ01000030">
    <property type="protein sequence ID" value="EPC01672.1"/>
    <property type="molecule type" value="Genomic_DNA"/>
</dbReference>
<dbReference type="PATRIC" id="fig|1121939.11.peg.2757"/>
<dbReference type="Pfam" id="PF01494">
    <property type="entry name" value="FAD_binding_3"/>
    <property type="match status" value="1"/>
</dbReference>
<evidence type="ECO:0000256" key="5">
    <source>
        <dbReference type="ARBA" id="ARBA00022797"/>
    </source>
</evidence>
<evidence type="ECO:0000256" key="1">
    <source>
        <dbReference type="ARBA" id="ARBA00001974"/>
    </source>
</evidence>
<evidence type="ECO:0000256" key="8">
    <source>
        <dbReference type="ARBA" id="ARBA00023027"/>
    </source>
</evidence>
<dbReference type="Proteomes" id="UP000014463">
    <property type="component" value="Unassembled WGS sequence"/>
</dbReference>
<evidence type="ECO:0000256" key="11">
    <source>
        <dbReference type="ARBA" id="ARBA00061525"/>
    </source>
</evidence>
<dbReference type="SUPFAM" id="SSF51905">
    <property type="entry name" value="FAD/NAD(P)-binding domain"/>
    <property type="match status" value="1"/>
</dbReference>
<keyword evidence="3" id="KW-0285">Flavoprotein</keyword>
<evidence type="ECO:0000256" key="7">
    <source>
        <dbReference type="ARBA" id="ARBA00023002"/>
    </source>
</evidence>
<keyword evidence="16" id="KW-1185">Reference proteome</keyword>
<dbReference type="GO" id="GO:0071949">
    <property type="term" value="F:FAD binding"/>
    <property type="evidence" value="ECO:0007669"/>
    <property type="project" value="InterPro"/>
</dbReference>
<reference evidence="15 16" key="1">
    <citation type="journal article" date="2013" name="Genome Announc.">
        <title>Draft genome sequence of the moderately halophilic gammaproteobacterium Halomonas anticariensis FP35.</title>
        <authorList>
            <person name="Tahrioui A."/>
            <person name="Quesada E."/>
            <person name="Llamas I."/>
        </authorList>
    </citation>
    <scope>NUCLEOTIDE SEQUENCE [LARGE SCALE GENOMIC DNA]</scope>
    <source>
        <strain evidence="16">DSM 16096 / CECT 5854 / LMG 22089 / FP35</strain>
    </source>
</reference>
<dbReference type="eggNOG" id="COG0654">
    <property type="taxonomic scope" value="Bacteria"/>
</dbReference>
<evidence type="ECO:0000313" key="16">
    <source>
        <dbReference type="Proteomes" id="UP000014463"/>
    </source>
</evidence>
<evidence type="ECO:0000256" key="6">
    <source>
        <dbReference type="ARBA" id="ARBA00022827"/>
    </source>
</evidence>